<dbReference type="Proteomes" id="UP001314170">
    <property type="component" value="Unassembled WGS sequence"/>
</dbReference>
<keyword evidence="1" id="KW-0175">Coiled coil</keyword>
<feature type="domain" description="BZIP" evidence="3">
    <location>
        <begin position="103"/>
        <end position="153"/>
    </location>
</feature>
<dbReference type="EMBL" id="CAWUPB010001173">
    <property type="protein sequence ID" value="CAK7347746.1"/>
    <property type="molecule type" value="Genomic_DNA"/>
</dbReference>
<reference evidence="4 5" key="1">
    <citation type="submission" date="2024-01" db="EMBL/GenBank/DDBJ databases">
        <authorList>
            <person name="Waweru B."/>
        </authorList>
    </citation>
    <scope>NUCLEOTIDE SEQUENCE [LARGE SCALE GENOMIC DNA]</scope>
</reference>
<dbReference type="GO" id="GO:0003700">
    <property type="term" value="F:DNA-binding transcription factor activity"/>
    <property type="evidence" value="ECO:0007669"/>
    <property type="project" value="InterPro"/>
</dbReference>
<evidence type="ECO:0000256" key="1">
    <source>
        <dbReference type="SAM" id="Coils"/>
    </source>
</evidence>
<dbReference type="Pfam" id="PF07716">
    <property type="entry name" value="bZIP_2"/>
    <property type="match status" value="1"/>
</dbReference>
<feature type="coiled-coil region" evidence="1">
    <location>
        <begin position="140"/>
        <end position="174"/>
    </location>
</feature>
<organism evidence="4 5">
    <name type="scientific">Dovyalis caffra</name>
    <dbReference type="NCBI Taxonomy" id="77055"/>
    <lineage>
        <taxon>Eukaryota</taxon>
        <taxon>Viridiplantae</taxon>
        <taxon>Streptophyta</taxon>
        <taxon>Embryophyta</taxon>
        <taxon>Tracheophyta</taxon>
        <taxon>Spermatophyta</taxon>
        <taxon>Magnoliopsida</taxon>
        <taxon>eudicotyledons</taxon>
        <taxon>Gunneridae</taxon>
        <taxon>Pentapetalae</taxon>
        <taxon>rosids</taxon>
        <taxon>fabids</taxon>
        <taxon>Malpighiales</taxon>
        <taxon>Salicaceae</taxon>
        <taxon>Flacourtieae</taxon>
        <taxon>Dovyalis</taxon>
    </lineage>
</organism>
<feature type="compositionally biased region" description="Basic residues" evidence="2">
    <location>
        <begin position="107"/>
        <end position="124"/>
    </location>
</feature>
<evidence type="ECO:0000256" key="2">
    <source>
        <dbReference type="SAM" id="MobiDB-lite"/>
    </source>
</evidence>
<keyword evidence="5" id="KW-1185">Reference proteome</keyword>
<dbReference type="Gene3D" id="1.20.5.170">
    <property type="match status" value="1"/>
</dbReference>
<comment type="caution">
    <text evidence="4">The sequence shown here is derived from an EMBL/GenBank/DDBJ whole genome shotgun (WGS) entry which is preliminary data.</text>
</comment>
<protein>
    <recommendedName>
        <fullName evidence="3">BZIP domain-containing protein</fullName>
    </recommendedName>
</protein>
<accession>A0AAV1SBF4</accession>
<evidence type="ECO:0000259" key="3">
    <source>
        <dbReference type="Pfam" id="PF07716"/>
    </source>
</evidence>
<evidence type="ECO:0000313" key="4">
    <source>
        <dbReference type="EMBL" id="CAK7347746.1"/>
    </source>
</evidence>
<dbReference type="AlphaFoldDB" id="A0AAV1SBF4"/>
<name>A0AAV1SBF4_9ROSI</name>
<evidence type="ECO:0000313" key="5">
    <source>
        <dbReference type="Proteomes" id="UP001314170"/>
    </source>
</evidence>
<feature type="region of interest" description="Disordered" evidence="2">
    <location>
        <begin position="73"/>
        <end position="124"/>
    </location>
</feature>
<gene>
    <name evidence="4" type="ORF">DCAF_LOCUS20434</name>
</gene>
<sequence length="348" mass="38812">MVPRSHKDHQTSSSLAAVFRIATTRLENPRFEAGSCVSTNEKATLLSRSFKETPIETTAVLQEVGPAFVGTTVHGARPGNSMEHLSEAPGGDRTNDQTGQPSTDQYKRKRKRANDKKYRDKKKQRTAETEIELEMLKPKFAELEAEVQKSKAELKIYQRELETSKAKCAELEKSNVELKIWRDLNVQMAEKHTAMISNILPQILQREVRERTSDNTPAGIGEAALTAYHTPFYQSGIVPRLDGSTVRESFGMHQSRVLQAWEHSQPLDNTSAIREVALPVYHAPVHEFGIPIRSGSLTMTDSLGICQSGAPQRWARGNSSELSTPTHDLTIDDYLANDNGEIPGLKHQ</sequence>
<proteinExistence type="predicted"/>
<dbReference type="InterPro" id="IPR004827">
    <property type="entry name" value="bZIP"/>
</dbReference>